<name>A0A7W4J847_9PROT</name>
<evidence type="ECO:0000313" key="5">
    <source>
        <dbReference type="EMBL" id="MBB2176463.1"/>
    </source>
</evidence>
<sequence>MPALANSTLGQLPAPIIVPTYDRAAIRPGIAHMSVGNFHRAHQAVYLDRVLAMPGNAEWGILGIGIMDDARERAKADALHAQDGLYTLTECPADAPDTVRVIGSIVDYLHAPDDRAATIRRLADPAIRIVSMTVTEGGYYVDEAGQFQLDHPTIAEDLARDVPHTVFGLLTEALRLRRDGGVGPFTILSCDNLPHNGHVARTAFLSWARARDAALADWIAAHVTFPCTMVDRITPAVRDADIARLDAASGVDDRAPVFCEDFIQWVVEDSFCAGRPPLEAAGVLFTKDVAPYEQVKLRMLNASHSMLGLPGVLMGYRVVSDIMRDPDVIELLERYLGFDAEPLLTAPPGMELHEYGALLLRRFRNQAISDQLLRIASDSASKLPVFVKDTATGTLARGGNPVRIAFLLACFAEYLRGTDDSGAAYTVAEPHLTPDDLALAGDADPGRALGMSVFAGWGLEDHPAFVALFVRLRRAIRADGVRPTLRAIIAQPG</sequence>
<comment type="caution">
    <text evidence="5">The sequence shown here is derived from an EMBL/GenBank/DDBJ whole genome shotgun (WGS) entry which is preliminary data.</text>
</comment>
<evidence type="ECO:0000259" key="3">
    <source>
        <dbReference type="Pfam" id="PF01232"/>
    </source>
</evidence>
<organism evidence="5 6">
    <name type="scientific">Gluconacetobacter johannae</name>
    <dbReference type="NCBI Taxonomy" id="112140"/>
    <lineage>
        <taxon>Bacteria</taxon>
        <taxon>Pseudomonadati</taxon>
        <taxon>Pseudomonadota</taxon>
        <taxon>Alphaproteobacteria</taxon>
        <taxon>Acetobacterales</taxon>
        <taxon>Acetobacteraceae</taxon>
        <taxon>Gluconacetobacter</taxon>
    </lineage>
</organism>
<reference evidence="5 6" key="1">
    <citation type="submission" date="2020-04" db="EMBL/GenBank/DDBJ databases">
        <title>Description of novel Gluconacetobacter.</title>
        <authorList>
            <person name="Sombolestani A."/>
        </authorList>
    </citation>
    <scope>NUCLEOTIDE SEQUENCE [LARGE SCALE GENOMIC DNA]</scope>
    <source>
        <strain evidence="5 6">LMG 21312</strain>
    </source>
</reference>
<dbReference type="PANTHER" id="PTHR43362">
    <property type="entry name" value="MANNITOL DEHYDROGENASE DSF1-RELATED"/>
    <property type="match status" value="1"/>
</dbReference>
<dbReference type="AlphaFoldDB" id="A0A7W4J847"/>
<dbReference type="InterPro" id="IPR023027">
    <property type="entry name" value="Mannitol_DH_CS"/>
</dbReference>
<evidence type="ECO:0000313" key="6">
    <source>
        <dbReference type="Proteomes" id="UP000561066"/>
    </source>
</evidence>
<dbReference type="Gene3D" id="1.10.1040.10">
    <property type="entry name" value="N-(1-d-carboxylethyl)-l-norvaline Dehydrogenase, domain 2"/>
    <property type="match status" value="1"/>
</dbReference>
<dbReference type="InterPro" id="IPR013131">
    <property type="entry name" value="Mannitol_DH_N"/>
</dbReference>
<dbReference type="RefSeq" id="WP_182943818.1">
    <property type="nucleotide sequence ID" value="NZ_JABEQH010000014.1"/>
</dbReference>
<dbReference type="Pfam" id="PF01232">
    <property type="entry name" value="Mannitol_dh"/>
    <property type="match status" value="1"/>
</dbReference>
<keyword evidence="2" id="KW-0520">NAD</keyword>
<dbReference type="PRINTS" id="PR00084">
    <property type="entry name" value="MTLDHDRGNASE"/>
</dbReference>
<dbReference type="InterPro" id="IPR036291">
    <property type="entry name" value="NAD(P)-bd_dom_sf"/>
</dbReference>
<dbReference type="PANTHER" id="PTHR43362:SF1">
    <property type="entry name" value="MANNITOL DEHYDROGENASE 2-RELATED"/>
    <property type="match status" value="1"/>
</dbReference>
<dbReference type="EMBL" id="JABEQH010000014">
    <property type="protein sequence ID" value="MBB2176463.1"/>
    <property type="molecule type" value="Genomic_DNA"/>
</dbReference>
<dbReference type="InterPro" id="IPR000669">
    <property type="entry name" value="Mannitol_DH"/>
</dbReference>
<proteinExistence type="predicted"/>
<dbReference type="SUPFAM" id="SSF48179">
    <property type="entry name" value="6-phosphogluconate dehydrogenase C-terminal domain-like"/>
    <property type="match status" value="1"/>
</dbReference>
<protein>
    <submittedName>
        <fullName evidence="5">Mannitol dehydrogenase family protein</fullName>
    </submittedName>
</protein>
<evidence type="ECO:0000259" key="4">
    <source>
        <dbReference type="Pfam" id="PF08125"/>
    </source>
</evidence>
<dbReference type="PROSITE" id="PS00974">
    <property type="entry name" value="MANNITOL_DHGENASE"/>
    <property type="match status" value="1"/>
</dbReference>
<dbReference type="InterPro" id="IPR013328">
    <property type="entry name" value="6PGD_dom2"/>
</dbReference>
<dbReference type="InterPro" id="IPR013118">
    <property type="entry name" value="Mannitol_DH_C"/>
</dbReference>
<feature type="domain" description="Mannitol dehydrogenase C-terminal" evidence="4">
    <location>
        <begin position="288"/>
        <end position="470"/>
    </location>
</feature>
<dbReference type="Gene3D" id="3.40.50.720">
    <property type="entry name" value="NAD(P)-binding Rossmann-like Domain"/>
    <property type="match status" value="1"/>
</dbReference>
<dbReference type="SUPFAM" id="SSF51735">
    <property type="entry name" value="NAD(P)-binding Rossmann-fold domains"/>
    <property type="match status" value="1"/>
</dbReference>
<evidence type="ECO:0000256" key="1">
    <source>
        <dbReference type="ARBA" id="ARBA00023002"/>
    </source>
</evidence>
<keyword evidence="6" id="KW-1185">Reference proteome</keyword>
<feature type="domain" description="Mannitol dehydrogenase N-terminal" evidence="3">
    <location>
        <begin position="29"/>
        <end position="279"/>
    </location>
</feature>
<dbReference type="Pfam" id="PF08125">
    <property type="entry name" value="Mannitol_dh_C"/>
    <property type="match status" value="1"/>
</dbReference>
<evidence type="ECO:0000256" key="2">
    <source>
        <dbReference type="ARBA" id="ARBA00023027"/>
    </source>
</evidence>
<dbReference type="GO" id="GO:0016616">
    <property type="term" value="F:oxidoreductase activity, acting on the CH-OH group of donors, NAD or NADP as acceptor"/>
    <property type="evidence" value="ECO:0007669"/>
    <property type="project" value="TreeGrafter"/>
</dbReference>
<gene>
    <name evidence="5" type="ORF">HLH21_11050</name>
</gene>
<dbReference type="GO" id="GO:0019594">
    <property type="term" value="P:mannitol metabolic process"/>
    <property type="evidence" value="ECO:0007669"/>
    <property type="project" value="InterPro"/>
</dbReference>
<accession>A0A7W4J847</accession>
<dbReference type="InterPro" id="IPR008927">
    <property type="entry name" value="6-PGluconate_DH-like_C_sf"/>
</dbReference>
<keyword evidence="1" id="KW-0560">Oxidoreductase</keyword>
<dbReference type="InterPro" id="IPR050988">
    <property type="entry name" value="Mannitol_DH/Oxidoreductase"/>
</dbReference>
<dbReference type="Proteomes" id="UP000561066">
    <property type="component" value="Unassembled WGS sequence"/>
</dbReference>